<keyword evidence="4" id="KW-1185">Reference proteome</keyword>
<dbReference type="Proteomes" id="UP001500141">
    <property type="component" value="Unassembled WGS sequence"/>
</dbReference>
<dbReference type="Pfam" id="PF17116">
    <property type="entry name" value="T9SS_plug_1st"/>
    <property type="match status" value="1"/>
</dbReference>
<evidence type="ECO:0000259" key="2">
    <source>
        <dbReference type="Pfam" id="PF17116"/>
    </source>
</evidence>
<evidence type="ECO:0000313" key="4">
    <source>
        <dbReference type="Proteomes" id="UP001500141"/>
    </source>
</evidence>
<accession>A0ABP8ZT41</accession>
<name>A0ABP8ZT41_9FLAO</name>
<dbReference type="RefSeq" id="WP_264543628.1">
    <property type="nucleotide sequence ID" value="NZ_BAABIP010000011.1"/>
</dbReference>
<keyword evidence="1" id="KW-0732">Signal</keyword>
<dbReference type="InterPro" id="IPR031345">
    <property type="entry name" value="T9SS_Plug_N"/>
</dbReference>
<comment type="caution">
    <text evidence="3">The sequence shown here is derived from an EMBL/GenBank/DDBJ whole genome shotgun (WGS) entry which is preliminary data.</text>
</comment>
<protein>
    <submittedName>
        <fullName evidence="3">DUF5103 domain-containing protein</fullName>
    </submittedName>
</protein>
<dbReference type="EMBL" id="BAABIP010000011">
    <property type="protein sequence ID" value="GAA4765188.1"/>
    <property type="molecule type" value="Genomic_DNA"/>
</dbReference>
<gene>
    <name evidence="3" type="ORF">GCM10023230_13350</name>
</gene>
<organism evidence="3 4">
    <name type="scientific">Flavobacterium hankyongi</name>
    <dbReference type="NCBI Taxonomy" id="1176532"/>
    <lineage>
        <taxon>Bacteria</taxon>
        <taxon>Pseudomonadati</taxon>
        <taxon>Bacteroidota</taxon>
        <taxon>Flavobacteriia</taxon>
        <taxon>Flavobacteriales</taxon>
        <taxon>Flavobacteriaceae</taxon>
        <taxon>Flavobacterium</taxon>
    </lineage>
</organism>
<reference evidence="4" key="1">
    <citation type="journal article" date="2019" name="Int. J. Syst. Evol. Microbiol.">
        <title>The Global Catalogue of Microorganisms (GCM) 10K type strain sequencing project: providing services to taxonomists for standard genome sequencing and annotation.</title>
        <authorList>
            <consortium name="The Broad Institute Genomics Platform"/>
            <consortium name="The Broad Institute Genome Sequencing Center for Infectious Disease"/>
            <person name="Wu L."/>
            <person name="Ma J."/>
        </authorList>
    </citation>
    <scope>NUCLEOTIDE SEQUENCE [LARGE SCALE GENOMIC DNA]</scope>
    <source>
        <strain evidence="4">JCM 18198</strain>
    </source>
</reference>
<evidence type="ECO:0000256" key="1">
    <source>
        <dbReference type="SAM" id="SignalP"/>
    </source>
</evidence>
<feature type="signal peptide" evidence="1">
    <location>
        <begin position="1"/>
        <end position="21"/>
    </location>
</feature>
<evidence type="ECO:0000313" key="3">
    <source>
        <dbReference type="EMBL" id="GAA4765188.1"/>
    </source>
</evidence>
<sequence length="416" mass="48629">MQRIILFIVFAFLGSHLNAQAVSETDAPFNIKTVTFTQNTNNVYPFFRLGEPFQFSFDDLYGNEEDYYFTVTHYNYNWTPSDLAKAEYLSGIDNQRIQDYENSFNTLQLYSHYRLNFPNNFCHITKSGNYLISIYNSTRDLIFSKRFVVYEELVDVPMQIKRSRIVADNKKMHNVEFSIKSQNILFQNPMQNVKVILFQNGKWNNCIVNVKPQFTIGNDLIFKYNKETQFFAGNEYLYFDNKEIRAATNSISKVDSNSGLYNTFLYTNSPRKNKGYTFFPDVNGNFQPRNLTAQNSDVEADYTWVYFSLFAPEYQANSNIYITGMFNNNALTSENKMEYNTEKGIFQKAILIKQGFNNYNYTLIDSKHNIDNENAIDGNYYETENNYTALVYYRANGDRYDRVIGKGDTNSTNITN</sequence>
<feature type="domain" description="Type 9 secretion system plug protein N-terminal" evidence="2">
    <location>
        <begin position="31"/>
        <end position="151"/>
    </location>
</feature>
<proteinExistence type="predicted"/>
<feature type="chain" id="PRO_5047398546" evidence="1">
    <location>
        <begin position="22"/>
        <end position="416"/>
    </location>
</feature>